<dbReference type="InterPro" id="IPR030662">
    <property type="entry name" value="DPH6/MJ0570"/>
</dbReference>
<evidence type="ECO:0000259" key="1">
    <source>
        <dbReference type="Pfam" id="PF01902"/>
    </source>
</evidence>
<dbReference type="InterPro" id="IPR002761">
    <property type="entry name" value="Diphthami_syn_dom"/>
</dbReference>
<dbReference type="Pfam" id="PF01902">
    <property type="entry name" value="Diphthami_syn_2"/>
    <property type="match status" value="1"/>
</dbReference>
<evidence type="ECO:0000313" key="2">
    <source>
        <dbReference type="EMBL" id="ANO50704.1"/>
    </source>
</evidence>
<organism evidence="2 3">
    <name type="scientific">Woeseia oceani</name>
    <dbReference type="NCBI Taxonomy" id="1548547"/>
    <lineage>
        <taxon>Bacteria</taxon>
        <taxon>Pseudomonadati</taxon>
        <taxon>Pseudomonadota</taxon>
        <taxon>Gammaproteobacteria</taxon>
        <taxon>Woeseiales</taxon>
        <taxon>Woeseiaceae</taxon>
        <taxon>Woeseia</taxon>
    </lineage>
</organism>
<dbReference type="EMBL" id="CP016268">
    <property type="protein sequence ID" value="ANO50704.1"/>
    <property type="molecule type" value="Genomic_DNA"/>
</dbReference>
<evidence type="ECO:0000313" key="3">
    <source>
        <dbReference type="Proteomes" id="UP000092695"/>
    </source>
</evidence>
<reference evidence="2 3" key="1">
    <citation type="submission" date="2016-06" db="EMBL/GenBank/DDBJ databases">
        <title>Complete genome sequence of a deep-branching marine Gamma Proteobacterium Woeseia oceani type strain XK5.</title>
        <authorList>
            <person name="Mu D."/>
            <person name="Du Z."/>
        </authorList>
    </citation>
    <scope>NUCLEOTIDE SEQUENCE [LARGE SCALE GENOMIC DNA]</scope>
    <source>
        <strain evidence="2 3">XK5</strain>
    </source>
</reference>
<dbReference type="AlphaFoldDB" id="A0A193LE90"/>
<proteinExistence type="predicted"/>
<protein>
    <recommendedName>
        <fullName evidence="1">Diphthamide synthase domain-containing protein</fullName>
    </recommendedName>
</protein>
<dbReference type="GO" id="GO:0017178">
    <property type="term" value="F:diphthine-ammonia ligase activity"/>
    <property type="evidence" value="ECO:0007669"/>
    <property type="project" value="TreeGrafter"/>
</dbReference>
<dbReference type="Gene3D" id="3.90.1490.10">
    <property type="entry name" value="putative n-type atp pyrophosphatase, domain 2"/>
    <property type="match status" value="1"/>
</dbReference>
<accession>A0A193LE90</accession>
<dbReference type="STRING" id="1548547.BA177_05315"/>
<sequence length="233" mass="25381">MQQKRSSADAEQRVAVLWTGGKDSALALFRAITSGAHVVCLATFAPPAARFLAHPLDMMQLQASALNLPHTVLPVAAPYEQGYELALGQLREQHKVTAVVTGDIAVVDSQPNWIKERCRASGIEACMPLWGIDRESLLQELRTSGFSVMVSCVNTRCLPPSWVGRMLDEPAVDELRTLRLQNGLDLAGENGEYHTVVLDGPGFRQRIRVESGVAATRDEYAYLAGATAVLVDR</sequence>
<dbReference type="Proteomes" id="UP000092695">
    <property type="component" value="Chromosome"/>
</dbReference>
<dbReference type="CDD" id="cd01994">
    <property type="entry name" value="AANH_PF0828-like"/>
    <property type="match status" value="1"/>
</dbReference>
<dbReference type="RefSeq" id="WP_068613824.1">
    <property type="nucleotide sequence ID" value="NZ_CP016268.1"/>
</dbReference>
<dbReference type="SUPFAM" id="SSF52402">
    <property type="entry name" value="Adenine nucleotide alpha hydrolases-like"/>
    <property type="match status" value="1"/>
</dbReference>
<dbReference type="OrthoDB" id="3572539at2"/>
<dbReference type="InterPro" id="IPR014729">
    <property type="entry name" value="Rossmann-like_a/b/a_fold"/>
</dbReference>
<dbReference type="PANTHER" id="PTHR12196">
    <property type="entry name" value="DOMAIN OF UNKNOWN FUNCTION 71 DUF71 -CONTAINING PROTEIN"/>
    <property type="match status" value="1"/>
</dbReference>
<dbReference type="NCBIfam" id="TIGR00290">
    <property type="entry name" value="MJ0570_dom"/>
    <property type="match status" value="1"/>
</dbReference>
<dbReference type="KEGG" id="woc:BA177_05315"/>
<keyword evidence="3" id="KW-1185">Reference proteome</keyword>
<dbReference type="Gene3D" id="3.40.50.620">
    <property type="entry name" value="HUPs"/>
    <property type="match status" value="1"/>
</dbReference>
<dbReference type="GO" id="GO:0017183">
    <property type="term" value="P:protein histidyl modification to diphthamide"/>
    <property type="evidence" value="ECO:0007669"/>
    <property type="project" value="TreeGrafter"/>
</dbReference>
<name>A0A193LE90_9GAMM</name>
<gene>
    <name evidence="2" type="ORF">BA177_05315</name>
</gene>
<dbReference type="PANTHER" id="PTHR12196:SF2">
    <property type="entry name" value="DIPHTHINE--AMMONIA LIGASE"/>
    <property type="match status" value="1"/>
</dbReference>
<feature type="domain" description="Diphthamide synthase" evidence="1">
    <location>
        <begin position="13"/>
        <end position="223"/>
    </location>
</feature>